<name>A0A0P1AQB3_PLAHL</name>
<dbReference type="RefSeq" id="XP_036263262.1">
    <property type="nucleotide sequence ID" value="XM_036407570.1"/>
</dbReference>
<organism evidence="1 2">
    <name type="scientific">Plasmopara halstedii</name>
    <name type="common">Downy mildew of sunflower</name>
    <dbReference type="NCBI Taxonomy" id="4781"/>
    <lineage>
        <taxon>Eukaryota</taxon>
        <taxon>Sar</taxon>
        <taxon>Stramenopiles</taxon>
        <taxon>Oomycota</taxon>
        <taxon>Peronosporomycetes</taxon>
        <taxon>Peronosporales</taxon>
        <taxon>Peronosporaceae</taxon>
        <taxon>Plasmopara</taxon>
    </lineage>
</organism>
<dbReference type="OMA" id="ITTCEIN"/>
<dbReference type="AlphaFoldDB" id="A0A0P1AQB3"/>
<reference evidence="2" key="1">
    <citation type="submission" date="2014-09" db="EMBL/GenBank/DDBJ databases">
        <authorList>
            <person name="Sharma Rahul"/>
            <person name="Thines Marco"/>
        </authorList>
    </citation>
    <scope>NUCLEOTIDE SEQUENCE [LARGE SCALE GENOMIC DNA]</scope>
</reference>
<accession>A0A0P1AQB3</accession>
<evidence type="ECO:0000313" key="2">
    <source>
        <dbReference type="Proteomes" id="UP000054928"/>
    </source>
</evidence>
<protein>
    <submittedName>
        <fullName evidence="1">Uncharacterized protein</fullName>
    </submittedName>
</protein>
<dbReference type="EMBL" id="CCYD01000653">
    <property type="protein sequence ID" value="CEG43300.1"/>
    <property type="molecule type" value="Genomic_DNA"/>
</dbReference>
<dbReference type="GeneID" id="59052673"/>
<sequence length="74" mass="8084">MIAAHEVSPSESKMLLARLVVHTFPSVSGECLLNEEHKNELSRRGAVGRRHAVVELPVDILASIAKILQNTASR</sequence>
<dbReference type="Proteomes" id="UP000054928">
    <property type="component" value="Unassembled WGS sequence"/>
</dbReference>
<evidence type="ECO:0000313" key="1">
    <source>
        <dbReference type="EMBL" id="CEG43300.1"/>
    </source>
</evidence>
<proteinExistence type="predicted"/>
<keyword evidence="2" id="KW-1185">Reference proteome</keyword>